<evidence type="ECO:0000256" key="6">
    <source>
        <dbReference type="ARBA" id="ARBA00022729"/>
    </source>
</evidence>
<evidence type="ECO:0000256" key="5">
    <source>
        <dbReference type="ARBA" id="ARBA00022723"/>
    </source>
</evidence>
<evidence type="ECO:0000256" key="7">
    <source>
        <dbReference type="ARBA" id="ARBA00022801"/>
    </source>
</evidence>
<reference evidence="16" key="2">
    <citation type="submission" date="2009-11" db="EMBL/GenBank/DDBJ databases">
        <title>The Genome Sequence of Allomyces macrogynus strain ATCC 38327.</title>
        <authorList>
            <consortium name="The Broad Institute Genome Sequencing Platform"/>
            <person name="Russ C."/>
            <person name="Cuomo C."/>
            <person name="Shea T."/>
            <person name="Young S.K."/>
            <person name="Zeng Q."/>
            <person name="Koehrsen M."/>
            <person name="Haas B."/>
            <person name="Borodovsky M."/>
            <person name="Guigo R."/>
            <person name="Alvarado L."/>
            <person name="Berlin A."/>
            <person name="Borenstein D."/>
            <person name="Chen Z."/>
            <person name="Engels R."/>
            <person name="Freedman E."/>
            <person name="Gellesch M."/>
            <person name="Goldberg J."/>
            <person name="Griggs A."/>
            <person name="Gujja S."/>
            <person name="Heiman D."/>
            <person name="Hepburn T."/>
            <person name="Howarth C."/>
            <person name="Jen D."/>
            <person name="Larson L."/>
            <person name="Lewis B."/>
            <person name="Mehta T."/>
            <person name="Park D."/>
            <person name="Pearson M."/>
            <person name="Roberts A."/>
            <person name="Saif S."/>
            <person name="Shenoy N."/>
            <person name="Sisk P."/>
            <person name="Stolte C."/>
            <person name="Sykes S."/>
            <person name="Walk T."/>
            <person name="White J."/>
            <person name="Yandava C."/>
            <person name="Burger G."/>
            <person name="Gray M.W."/>
            <person name="Holland P.W.H."/>
            <person name="King N."/>
            <person name="Lang F.B.F."/>
            <person name="Roger A.J."/>
            <person name="Ruiz-Trillo I."/>
            <person name="Lander E."/>
            <person name="Nusbaum C."/>
        </authorList>
    </citation>
    <scope>NUCLEOTIDE SEQUENCE [LARGE SCALE GENOMIC DNA]</scope>
    <source>
        <strain evidence="16">ATCC 38327</strain>
    </source>
</reference>
<dbReference type="OrthoDB" id="3227768at2759"/>
<dbReference type="InterPro" id="IPR027268">
    <property type="entry name" value="Peptidase_M4/M1_CTD_sf"/>
</dbReference>
<evidence type="ECO:0000256" key="1">
    <source>
        <dbReference type="ARBA" id="ARBA00004613"/>
    </source>
</evidence>
<reference evidence="15 16" key="1">
    <citation type="submission" date="2009-11" db="EMBL/GenBank/DDBJ databases">
        <title>Annotation of Allomyces macrogynus ATCC 38327.</title>
        <authorList>
            <consortium name="The Broad Institute Genome Sequencing Platform"/>
            <person name="Russ C."/>
            <person name="Cuomo C."/>
            <person name="Burger G."/>
            <person name="Gray M.W."/>
            <person name="Holland P.W.H."/>
            <person name="King N."/>
            <person name="Lang F.B.F."/>
            <person name="Roger A.J."/>
            <person name="Ruiz-Trillo I."/>
            <person name="Young S.K."/>
            <person name="Zeng Q."/>
            <person name="Gargeya S."/>
            <person name="Fitzgerald M."/>
            <person name="Haas B."/>
            <person name="Abouelleil A."/>
            <person name="Alvarado L."/>
            <person name="Arachchi H.M."/>
            <person name="Berlin A."/>
            <person name="Chapman S.B."/>
            <person name="Gearin G."/>
            <person name="Goldberg J."/>
            <person name="Griggs A."/>
            <person name="Gujja S."/>
            <person name="Hansen M."/>
            <person name="Heiman D."/>
            <person name="Howarth C."/>
            <person name="Larimer J."/>
            <person name="Lui A."/>
            <person name="MacDonald P.J.P."/>
            <person name="McCowen C."/>
            <person name="Montmayeur A."/>
            <person name="Murphy C."/>
            <person name="Neiman D."/>
            <person name="Pearson M."/>
            <person name="Priest M."/>
            <person name="Roberts A."/>
            <person name="Saif S."/>
            <person name="Shea T."/>
            <person name="Sisk P."/>
            <person name="Stolte C."/>
            <person name="Sykes S."/>
            <person name="Wortman J."/>
            <person name="Nusbaum C."/>
            <person name="Birren B."/>
        </authorList>
    </citation>
    <scope>NUCLEOTIDE SEQUENCE [LARGE SCALE GENOMIC DNA]</scope>
    <source>
        <strain evidence="15 16">ATCC 38327</strain>
    </source>
</reference>
<keyword evidence="7 13" id="KW-0378">Hydrolase</keyword>
<keyword evidence="8 12" id="KW-0862">Zinc</keyword>
<feature type="chain" id="PRO_5009360892" description="Extracellular metalloproteinase" evidence="13">
    <location>
        <begin position="31"/>
        <end position="641"/>
    </location>
</feature>
<keyword evidence="10 13" id="KW-0865">Zymogen</keyword>
<dbReference type="EMBL" id="GG745382">
    <property type="protein sequence ID" value="KNE72645.1"/>
    <property type="molecule type" value="Genomic_DNA"/>
</dbReference>
<keyword evidence="16" id="KW-1185">Reference proteome</keyword>
<dbReference type="InterPro" id="IPR050371">
    <property type="entry name" value="Fungal_virulence_M36"/>
</dbReference>
<dbReference type="GO" id="GO:0005615">
    <property type="term" value="C:extracellular space"/>
    <property type="evidence" value="ECO:0007669"/>
    <property type="project" value="InterPro"/>
</dbReference>
<dbReference type="VEuPathDB" id="FungiDB:AMAG_16408"/>
<feature type="signal peptide" evidence="13">
    <location>
        <begin position="1"/>
        <end position="30"/>
    </location>
</feature>
<feature type="domain" description="FTP" evidence="14">
    <location>
        <begin position="101"/>
        <end position="149"/>
    </location>
</feature>
<proteinExistence type="inferred from homology"/>
<evidence type="ECO:0000256" key="9">
    <source>
        <dbReference type="ARBA" id="ARBA00023049"/>
    </source>
</evidence>
<dbReference type="Proteomes" id="UP000054350">
    <property type="component" value="Unassembled WGS sequence"/>
</dbReference>
<organism evidence="15 16">
    <name type="scientific">Allomyces macrogynus (strain ATCC 38327)</name>
    <name type="common">Allomyces javanicus var. macrogynus</name>
    <dbReference type="NCBI Taxonomy" id="578462"/>
    <lineage>
        <taxon>Eukaryota</taxon>
        <taxon>Fungi</taxon>
        <taxon>Fungi incertae sedis</taxon>
        <taxon>Blastocladiomycota</taxon>
        <taxon>Blastocladiomycetes</taxon>
        <taxon>Blastocladiales</taxon>
        <taxon>Blastocladiaceae</taxon>
        <taxon>Allomyces</taxon>
    </lineage>
</organism>
<dbReference type="eggNOG" id="ENOG502QTDC">
    <property type="taxonomic scope" value="Eukaryota"/>
</dbReference>
<feature type="binding site" evidence="12">
    <location>
        <position position="438"/>
    </location>
    <ligand>
        <name>Zn(2+)</name>
        <dbReference type="ChEBI" id="CHEBI:29105"/>
        <note>catalytic</note>
    </ligand>
</feature>
<dbReference type="Gene3D" id="1.10.390.10">
    <property type="entry name" value="Neutral Protease Domain 2"/>
    <property type="match status" value="1"/>
</dbReference>
<dbReference type="OMA" id="FIVIHEF"/>
<protein>
    <recommendedName>
        <fullName evidence="13">Extracellular metalloproteinase</fullName>
        <ecNumber evidence="13">3.4.24.-</ecNumber>
    </recommendedName>
    <alternativeName>
        <fullName evidence="13">Fungalysin</fullName>
    </alternativeName>
</protein>
<evidence type="ECO:0000256" key="13">
    <source>
        <dbReference type="RuleBase" id="RU364017"/>
    </source>
</evidence>
<gene>
    <name evidence="15" type="ORF">AMAG_16408</name>
</gene>
<dbReference type="Pfam" id="PF07504">
    <property type="entry name" value="FTP"/>
    <property type="match status" value="1"/>
</dbReference>
<feature type="binding site" evidence="12">
    <location>
        <position position="442"/>
    </location>
    <ligand>
        <name>Zn(2+)</name>
        <dbReference type="ChEBI" id="CHEBI:29105"/>
        <note>catalytic</note>
    </ligand>
</feature>
<dbReference type="PANTHER" id="PTHR33478:SF1">
    <property type="entry name" value="EXTRACELLULAR METALLOPROTEINASE MEP"/>
    <property type="match status" value="1"/>
</dbReference>
<keyword evidence="6 13" id="KW-0732">Signal</keyword>
<comment type="similarity">
    <text evidence="2 13">Belongs to the peptidase M36 family.</text>
</comment>
<evidence type="ECO:0000256" key="12">
    <source>
        <dbReference type="PIRSR" id="PIRSR601842-2"/>
    </source>
</evidence>
<name>A0A0L0TD91_ALLM3</name>
<evidence type="ECO:0000256" key="3">
    <source>
        <dbReference type="ARBA" id="ARBA00022525"/>
    </source>
</evidence>
<keyword evidence="4 13" id="KW-0645">Protease</keyword>
<evidence type="ECO:0000313" key="15">
    <source>
        <dbReference type="EMBL" id="KNE72645.1"/>
    </source>
</evidence>
<comment type="cofactor">
    <cofactor evidence="12">
        <name>Zn(2+)</name>
        <dbReference type="ChEBI" id="CHEBI:29105"/>
    </cofactor>
    <text evidence="12">Binds 1 zinc ion per subunit.</text>
</comment>
<evidence type="ECO:0000256" key="4">
    <source>
        <dbReference type="ARBA" id="ARBA00022670"/>
    </source>
</evidence>
<feature type="active site" evidence="11">
    <location>
        <position position="439"/>
    </location>
</feature>
<evidence type="ECO:0000259" key="14">
    <source>
        <dbReference type="Pfam" id="PF07504"/>
    </source>
</evidence>
<evidence type="ECO:0000256" key="8">
    <source>
        <dbReference type="ARBA" id="ARBA00022833"/>
    </source>
</evidence>
<feature type="binding site" evidence="12">
    <location>
        <position position="468"/>
    </location>
    <ligand>
        <name>Zn(2+)</name>
        <dbReference type="ChEBI" id="CHEBI:29105"/>
        <note>catalytic</note>
    </ligand>
</feature>
<dbReference type="GO" id="GO:0008270">
    <property type="term" value="F:zinc ion binding"/>
    <property type="evidence" value="ECO:0007669"/>
    <property type="project" value="InterPro"/>
</dbReference>
<dbReference type="InterPro" id="IPR011096">
    <property type="entry name" value="FTP_domain"/>
</dbReference>
<evidence type="ECO:0000256" key="10">
    <source>
        <dbReference type="ARBA" id="ARBA00023145"/>
    </source>
</evidence>
<evidence type="ECO:0000256" key="2">
    <source>
        <dbReference type="ARBA" id="ARBA00006006"/>
    </source>
</evidence>
<accession>A0A0L0TD91</accession>
<keyword evidence="5 12" id="KW-0479">Metal-binding</keyword>
<dbReference type="GO" id="GO:0006508">
    <property type="term" value="P:proteolysis"/>
    <property type="evidence" value="ECO:0007669"/>
    <property type="project" value="UniProtKB-KW"/>
</dbReference>
<sequence>MSPTSLHHRPLAALFLAALLALHAIPRAHAAQSNRFERKVKVPTPAVKSFTILPPFATTVGTSRPTATGAPTRQPAADSQDAARAIAKTYLTETLGFPETEFVIKNVVTASSGVTAVYARQLINGLEVVNADVNISIKNGQIVALGDSFYRGARPSRPDLDALSGAASTTGKSPADAFKALAAFIGAPTPTSVNVMVPASTTMSDESNWSAAPVFEITSEIATAPVPVQYHYVQNGNNLKLAYSFQLKQTAHWYHGHINMQTGDVEAVNDWAAAARYPVIPVGEQSPDKGPIVIVDSAAVVMTNASPNGWHDNTVRQFTTTQGNNADVRPNTNDDAQNVPPDGGADLDFTKFAPVFATADPNDFAAGSAAAGNFQDDNYGKGGFGSDHVGAQVQVADGVNTEFFITPPDGQRPLVGAFLYTYTTPKRDSVFDLVIPHHEYFHGVSSRLTGGPANPNCLSTREAAGLSEGWSDMFALAVDVLDNPTVTRNTATPFAPYVAGNPAGLRTYPYTSDMAVNPSTYSFLALDAYQEVHKAGEVWASMLWEVYWNLVDMYGCGPIEKADLTNGNALWLQLIMDGLKIQNCNPDFVTARNSILIADVLLTGGANSCLIWRGFAKRGLGSTATAGLYVDSFTVPPQCSL</sequence>
<dbReference type="PANTHER" id="PTHR33478">
    <property type="entry name" value="EXTRACELLULAR METALLOPROTEINASE MEP"/>
    <property type="match status" value="1"/>
</dbReference>
<dbReference type="EC" id="3.4.24.-" evidence="13"/>
<dbReference type="InterPro" id="IPR001842">
    <property type="entry name" value="Peptidase_M36"/>
</dbReference>
<dbReference type="GO" id="GO:0004222">
    <property type="term" value="F:metalloendopeptidase activity"/>
    <property type="evidence" value="ECO:0007669"/>
    <property type="project" value="InterPro"/>
</dbReference>
<evidence type="ECO:0000256" key="11">
    <source>
        <dbReference type="PIRSR" id="PIRSR601842-1"/>
    </source>
</evidence>
<evidence type="ECO:0000313" key="16">
    <source>
        <dbReference type="Proteomes" id="UP000054350"/>
    </source>
</evidence>
<dbReference type="SUPFAM" id="SSF55486">
    <property type="entry name" value="Metalloproteases ('zincins'), catalytic domain"/>
    <property type="match status" value="1"/>
</dbReference>
<comment type="subcellular location">
    <subcellularLocation>
        <location evidence="1 13">Secreted</location>
    </subcellularLocation>
</comment>
<keyword evidence="9 13" id="KW-0482">Metalloprotease</keyword>
<dbReference type="AlphaFoldDB" id="A0A0L0TD91"/>
<dbReference type="Pfam" id="PF02128">
    <property type="entry name" value="Peptidase_M36"/>
    <property type="match status" value="2"/>
</dbReference>
<keyword evidence="3 13" id="KW-0964">Secreted</keyword>
<dbReference type="CDD" id="cd09596">
    <property type="entry name" value="M36"/>
    <property type="match status" value="1"/>
</dbReference>
<dbReference type="Gene3D" id="3.10.170.10">
    <property type="match status" value="2"/>
</dbReference>